<keyword evidence="2" id="KW-0677">Repeat</keyword>
<keyword evidence="4" id="KW-0862">Zinc</keyword>
<evidence type="ECO:0000313" key="8">
    <source>
        <dbReference type="Proteomes" id="UP000095285"/>
    </source>
</evidence>
<keyword evidence="3 5" id="KW-0863">Zinc-finger</keyword>
<dbReference type="Proteomes" id="UP000095285">
    <property type="component" value="Unassembled WGS sequence"/>
</dbReference>
<evidence type="ECO:0000256" key="4">
    <source>
        <dbReference type="ARBA" id="ARBA00022833"/>
    </source>
</evidence>
<dbReference type="InterPro" id="IPR050329">
    <property type="entry name" value="GLI_C2H2-zinc-finger"/>
</dbReference>
<dbReference type="GO" id="GO:0000122">
    <property type="term" value="P:negative regulation of transcription by RNA polymerase II"/>
    <property type="evidence" value="ECO:0007669"/>
    <property type="project" value="UniProtKB-ARBA"/>
</dbReference>
<dbReference type="AlphaFoldDB" id="A0A1I7VJ89"/>
<organism evidence="8 9">
    <name type="scientific">Loa loa</name>
    <name type="common">Eye worm</name>
    <name type="synonym">Filaria loa</name>
    <dbReference type="NCBI Taxonomy" id="7209"/>
    <lineage>
        <taxon>Eukaryota</taxon>
        <taxon>Metazoa</taxon>
        <taxon>Ecdysozoa</taxon>
        <taxon>Nematoda</taxon>
        <taxon>Chromadorea</taxon>
        <taxon>Rhabditida</taxon>
        <taxon>Spirurina</taxon>
        <taxon>Spiruromorpha</taxon>
        <taxon>Filarioidea</taxon>
        <taxon>Onchocercidae</taxon>
        <taxon>Loa</taxon>
    </lineage>
</organism>
<sequence>KPQTEPLDLSMPRMIEGRIGPSYLSMPEVSGRQVEHSEIDQDDARSLNLPVQEASEERTSIVRKKRSWCEMDQKEISRLKEHATCTDGKRFKCKISKSDFAAPSSLHIHIRIHTGEKPFKCEMCKRDFPRSSGPHRHTKIHTSEKPSSSQNARKTSPDHTK</sequence>
<dbReference type="Gene3D" id="3.30.160.60">
    <property type="entry name" value="Classic Zinc Finger"/>
    <property type="match status" value="2"/>
</dbReference>
<protein>
    <submittedName>
        <fullName evidence="9">Zinc finger protein</fullName>
    </submittedName>
</protein>
<dbReference type="PANTHER" id="PTHR19818:SF139">
    <property type="entry name" value="PAIR-RULE PROTEIN ODD-PAIRED"/>
    <property type="match status" value="1"/>
</dbReference>
<feature type="domain" description="C2H2-type" evidence="7">
    <location>
        <begin position="91"/>
        <end position="118"/>
    </location>
</feature>
<dbReference type="GO" id="GO:0008270">
    <property type="term" value="F:zinc ion binding"/>
    <property type="evidence" value="ECO:0007669"/>
    <property type="project" value="UniProtKB-KW"/>
</dbReference>
<dbReference type="GO" id="GO:0045944">
    <property type="term" value="P:positive regulation of transcription by RNA polymerase II"/>
    <property type="evidence" value="ECO:0007669"/>
    <property type="project" value="UniProtKB-ARBA"/>
</dbReference>
<dbReference type="InterPro" id="IPR036236">
    <property type="entry name" value="Znf_C2H2_sf"/>
</dbReference>
<dbReference type="PANTHER" id="PTHR19818">
    <property type="entry name" value="ZINC FINGER PROTEIN ZIC AND GLI"/>
    <property type="match status" value="1"/>
</dbReference>
<dbReference type="FunFam" id="3.30.160.60:FF:000446">
    <property type="entry name" value="Zinc finger protein"/>
    <property type="match status" value="1"/>
</dbReference>
<dbReference type="eggNOG" id="KOG1721">
    <property type="taxonomic scope" value="Eukaryota"/>
</dbReference>
<keyword evidence="8" id="KW-1185">Reference proteome</keyword>
<evidence type="ECO:0000259" key="7">
    <source>
        <dbReference type="PROSITE" id="PS50157"/>
    </source>
</evidence>
<dbReference type="InterPro" id="IPR013087">
    <property type="entry name" value="Znf_C2H2_type"/>
</dbReference>
<proteinExistence type="predicted"/>
<dbReference type="WBParaSite" id="EN70_3167">
    <property type="protein sequence ID" value="EN70_3167"/>
    <property type="gene ID" value="EN70_3167"/>
</dbReference>
<evidence type="ECO:0000256" key="6">
    <source>
        <dbReference type="SAM" id="MobiDB-lite"/>
    </source>
</evidence>
<dbReference type="PROSITE" id="PS00028">
    <property type="entry name" value="ZINC_FINGER_C2H2_1"/>
    <property type="match status" value="1"/>
</dbReference>
<keyword evidence="1" id="KW-0479">Metal-binding</keyword>
<name>A0A1I7VJ89_LOALO</name>
<evidence type="ECO:0000256" key="3">
    <source>
        <dbReference type="ARBA" id="ARBA00022771"/>
    </source>
</evidence>
<evidence type="ECO:0000256" key="5">
    <source>
        <dbReference type="PROSITE-ProRule" id="PRU00042"/>
    </source>
</evidence>
<dbReference type="PROSITE" id="PS50157">
    <property type="entry name" value="ZINC_FINGER_C2H2_2"/>
    <property type="match status" value="2"/>
</dbReference>
<evidence type="ECO:0000256" key="1">
    <source>
        <dbReference type="ARBA" id="ARBA00022723"/>
    </source>
</evidence>
<dbReference type="GO" id="GO:0000978">
    <property type="term" value="F:RNA polymerase II cis-regulatory region sequence-specific DNA binding"/>
    <property type="evidence" value="ECO:0007669"/>
    <property type="project" value="TreeGrafter"/>
</dbReference>
<dbReference type="SUPFAM" id="SSF57667">
    <property type="entry name" value="beta-beta-alpha zinc fingers"/>
    <property type="match status" value="1"/>
</dbReference>
<reference evidence="8" key="1">
    <citation type="submission" date="2012-04" db="EMBL/GenBank/DDBJ databases">
        <title>The Genome Sequence of Loa loa.</title>
        <authorList>
            <consortium name="The Broad Institute Genome Sequencing Platform"/>
            <consortium name="Broad Institute Genome Sequencing Center for Infectious Disease"/>
            <person name="Nutman T.B."/>
            <person name="Fink D.L."/>
            <person name="Russ C."/>
            <person name="Young S."/>
            <person name="Zeng Q."/>
            <person name="Gargeya S."/>
            <person name="Alvarado L."/>
            <person name="Berlin A."/>
            <person name="Chapman S.B."/>
            <person name="Chen Z."/>
            <person name="Freedman E."/>
            <person name="Gellesch M."/>
            <person name="Goldberg J."/>
            <person name="Griggs A."/>
            <person name="Gujja S."/>
            <person name="Heilman E.R."/>
            <person name="Heiman D."/>
            <person name="Howarth C."/>
            <person name="Mehta T."/>
            <person name="Neiman D."/>
            <person name="Pearson M."/>
            <person name="Roberts A."/>
            <person name="Saif S."/>
            <person name="Shea T."/>
            <person name="Shenoy N."/>
            <person name="Sisk P."/>
            <person name="Stolte C."/>
            <person name="Sykes S."/>
            <person name="White J."/>
            <person name="Yandava C."/>
            <person name="Haas B."/>
            <person name="Henn M.R."/>
            <person name="Nusbaum C."/>
            <person name="Birren B."/>
        </authorList>
    </citation>
    <scope>NUCLEOTIDE SEQUENCE [LARGE SCALE GENOMIC DNA]</scope>
</reference>
<dbReference type="GO" id="GO:0000981">
    <property type="term" value="F:DNA-binding transcription factor activity, RNA polymerase II-specific"/>
    <property type="evidence" value="ECO:0007669"/>
    <property type="project" value="TreeGrafter"/>
</dbReference>
<feature type="compositionally biased region" description="Polar residues" evidence="6">
    <location>
        <begin position="145"/>
        <end position="154"/>
    </location>
</feature>
<accession>A0A1I7VJ89</accession>
<evidence type="ECO:0000313" key="9">
    <source>
        <dbReference type="WBParaSite" id="EN70_3167"/>
    </source>
</evidence>
<reference evidence="9" key="2">
    <citation type="submission" date="2016-11" db="UniProtKB">
        <authorList>
            <consortium name="WormBaseParasite"/>
        </authorList>
    </citation>
    <scope>IDENTIFICATION</scope>
</reference>
<dbReference type="GO" id="GO:0005634">
    <property type="term" value="C:nucleus"/>
    <property type="evidence" value="ECO:0007669"/>
    <property type="project" value="UniProtKB-ARBA"/>
</dbReference>
<feature type="domain" description="C2H2-type" evidence="7">
    <location>
        <begin position="119"/>
        <end position="146"/>
    </location>
</feature>
<feature type="region of interest" description="Disordered" evidence="6">
    <location>
        <begin position="125"/>
        <end position="161"/>
    </location>
</feature>
<evidence type="ECO:0000256" key="2">
    <source>
        <dbReference type="ARBA" id="ARBA00022737"/>
    </source>
</evidence>